<reference evidence="4" key="1">
    <citation type="journal article" date="2013" name="Science">
        <title>Comparative analysis of bat genomes provides insight into the evolution of flight and immunity.</title>
        <authorList>
            <person name="Zhang G."/>
            <person name="Cowled C."/>
            <person name="Shi Z."/>
            <person name="Huang Z."/>
            <person name="Bishop-Lilly K.A."/>
            <person name="Fang X."/>
            <person name="Wynne J.W."/>
            <person name="Xiong Z."/>
            <person name="Baker M.L."/>
            <person name="Zhao W."/>
            <person name="Tachedjian M."/>
            <person name="Zhu Y."/>
            <person name="Zhou P."/>
            <person name="Jiang X."/>
            <person name="Ng J."/>
            <person name="Yang L."/>
            <person name="Wu L."/>
            <person name="Xiao J."/>
            <person name="Feng Y."/>
            <person name="Chen Y."/>
            <person name="Sun X."/>
            <person name="Zhang Y."/>
            <person name="Marsh G.A."/>
            <person name="Crameri G."/>
            <person name="Broder C.C."/>
            <person name="Frey K.G."/>
            <person name="Wang L.F."/>
            <person name="Wang J."/>
        </authorList>
    </citation>
    <scope>NUCLEOTIDE SEQUENCE [LARGE SCALE GENOMIC DNA]</scope>
</reference>
<proteinExistence type="predicted"/>
<dbReference type="Proteomes" id="UP000010556">
    <property type="component" value="Unassembled WGS sequence"/>
</dbReference>
<organism evidence="3 4">
    <name type="scientific">Myotis davidii</name>
    <name type="common">David's myotis</name>
    <dbReference type="NCBI Taxonomy" id="225400"/>
    <lineage>
        <taxon>Eukaryota</taxon>
        <taxon>Metazoa</taxon>
        <taxon>Chordata</taxon>
        <taxon>Craniata</taxon>
        <taxon>Vertebrata</taxon>
        <taxon>Euteleostomi</taxon>
        <taxon>Mammalia</taxon>
        <taxon>Eutheria</taxon>
        <taxon>Laurasiatheria</taxon>
        <taxon>Chiroptera</taxon>
        <taxon>Yangochiroptera</taxon>
        <taxon>Vespertilionidae</taxon>
        <taxon>Myotis</taxon>
    </lineage>
</organism>
<accession>L5LUU6</accession>
<keyword evidence="2" id="KW-0732">Signal</keyword>
<dbReference type="AlphaFoldDB" id="L5LUU6"/>
<evidence type="ECO:0000313" key="3">
    <source>
        <dbReference type="EMBL" id="ELK30204.1"/>
    </source>
</evidence>
<gene>
    <name evidence="3" type="ORF">MDA_GLEAN10014565</name>
</gene>
<protein>
    <submittedName>
        <fullName evidence="3">Anosmin-1</fullName>
    </submittedName>
</protein>
<feature type="compositionally biased region" description="Basic residues" evidence="1">
    <location>
        <begin position="130"/>
        <end position="145"/>
    </location>
</feature>
<sequence>MPLGVTCATLVPSFLFGHVLGTRDWVGCDPRLFSVADPGAGRYHVRWVPEACAHNDTARPAVAASTVTQENYLILQDLAFSCKYQVTVQPTGLRGTSKAETLFFRTPPCAALQGKSHAHLSCPGEAGPPLKHHHPQHHRWAPQRP</sequence>
<name>L5LUU6_MYODS</name>
<evidence type="ECO:0000256" key="1">
    <source>
        <dbReference type="SAM" id="MobiDB-lite"/>
    </source>
</evidence>
<feature type="chain" id="PRO_5003970546" evidence="2">
    <location>
        <begin position="22"/>
        <end position="145"/>
    </location>
</feature>
<evidence type="ECO:0000313" key="4">
    <source>
        <dbReference type="Proteomes" id="UP000010556"/>
    </source>
</evidence>
<evidence type="ECO:0000256" key="2">
    <source>
        <dbReference type="SAM" id="SignalP"/>
    </source>
</evidence>
<keyword evidence="4" id="KW-1185">Reference proteome</keyword>
<dbReference type="EMBL" id="KB107233">
    <property type="protein sequence ID" value="ELK30204.1"/>
    <property type="molecule type" value="Genomic_DNA"/>
</dbReference>
<feature type="signal peptide" evidence="2">
    <location>
        <begin position="1"/>
        <end position="21"/>
    </location>
</feature>
<feature type="region of interest" description="Disordered" evidence="1">
    <location>
        <begin position="120"/>
        <end position="145"/>
    </location>
</feature>